<organism evidence="4">
    <name type="scientific">Companilactobacillus formosensis</name>
    <dbReference type="NCBI Taxonomy" id="1617889"/>
    <lineage>
        <taxon>Bacteria</taxon>
        <taxon>Bacillati</taxon>
        <taxon>Bacillota</taxon>
        <taxon>Bacilli</taxon>
        <taxon>Lactobacillales</taxon>
        <taxon>Lactobacillaceae</taxon>
        <taxon>Companilactobacillus</taxon>
    </lineage>
</organism>
<evidence type="ECO:0000259" key="3">
    <source>
        <dbReference type="Pfam" id="PF17966"/>
    </source>
</evidence>
<feature type="compositionally biased region" description="Low complexity" evidence="1">
    <location>
        <begin position="58"/>
        <end position="96"/>
    </location>
</feature>
<evidence type="ECO:0000313" key="4">
    <source>
        <dbReference type="EMBL" id="POH36873.1"/>
    </source>
</evidence>
<evidence type="ECO:0000256" key="2">
    <source>
        <dbReference type="SAM" id="SignalP"/>
    </source>
</evidence>
<name>A0A2P4R6K0_9LACO</name>
<feature type="domain" description="Mub B2-like" evidence="3">
    <location>
        <begin position="471"/>
        <end position="562"/>
    </location>
</feature>
<gene>
    <name evidence="4" type="ORF">C2R26_05975</name>
</gene>
<sequence>MTCVAALSIGTGLILNSQNVKAATDPIAETQDEKALNNNKADLINQPENGDAPQTAQSSKESSGSPNSSKSENTQPAAASQPIAPQAQQDQATPVAEPNASANNALTTVDKDSFNDAFETHGSATYDQNSGIVTLTPDKNNEVGNFTLKEKIDLSQDFTLKGQVNLGNKPENRGGADGMGFAFHTGNTDAVGNAGGNMGIGGLPNALGFKLDTFHNADQRPGSSKSNAEIDPKNSNDFGWSEDPTKVTQFGVFVTTAYQNKVAANGITTDRWWATTDKSSVQNLSSNDLDGKFHDFSIDYFSTNRIITVNYQSNIQAKPLVWTVKVPDSDKAFSLSVTSSTGGNKNQHQFKFESMTYSTAASVNIRNVDYFMGKDLTEDNTLQYDNGEKVDSNYSTSSMTIPNYTYIGLNGATSKVSVKGKEIGVPVNVRNTDVEKSIEANGKLSQEGNNGTVVYVYIPNAVIDGISATPKTVNETIHYVEQGTKTTLAGDNLASVTFITGSADDKNGTIYYNDNSGLSMTDKNAWKAGSTSNFSAVNNPNITGYHVVEIDKNEVDPEDLTEVEKKPSILMDLIKYIQFTTLKTTVLLKVAMVAVAPLILRSQLILKNLLIRLTLKPQLIPMVLLILKNRSILMELLTLKIQPSLMNLLTLTKLLIPARLPNPNLI</sequence>
<dbReference type="InterPro" id="IPR056573">
    <property type="entry name" value="Lectin_L-type_dom"/>
</dbReference>
<feature type="chain" id="PRO_5015193471" description="Mub B2-like domain-containing protein" evidence="2">
    <location>
        <begin position="23"/>
        <end position="666"/>
    </location>
</feature>
<feature type="compositionally biased region" description="Polar residues" evidence="1">
    <location>
        <begin position="36"/>
        <end position="57"/>
    </location>
</feature>
<dbReference type="AlphaFoldDB" id="A0A2P4R6K0"/>
<keyword evidence="2" id="KW-0732">Signal</keyword>
<protein>
    <recommendedName>
        <fullName evidence="3">Mub B2-like domain-containing protein</fullName>
    </recommendedName>
</protein>
<dbReference type="Pfam" id="PF18483">
    <property type="entry name" value="Lectin_L-type_dom"/>
    <property type="match status" value="1"/>
</dbReference>
<reference evidence="4" key="1">
    <citation type="submission" date="2018-01" db="EMBL/GenBank/DDBJ databases">
        <title>Genome sequnecing of Lactobacillus formosensis KACC 18721.</title>
        <authorList>
            <person name="Kim S.-J."/>
            <person name="Heo J."/>
        </authorList>
    </citation>
    <scope>NUCLEOTIDE SEQUENCE</scope>
    <source>
        <strain evidence="4">KACC 18721</strain>
    </source>
</reference>
<evidence type="ECO:0000256" key="1">
    <source>
        <dbReference type="SAM" id="MobiDB-lite"/>
    </source>
</evidence>
<dbReference type="CDD" id="cd01951">
    <property type="entry name" value="lectin_L-type"/>
    <property type="match status" value="1"/>
</dbReference>
<dbReference type="SUPFAM" id="SSF49899">
    <property type="entry name" value="Concanavalin A-like lectins/glucanases"/>
    <property type="match status" value="1"/>
</dbReference>
<accession>A0A2P4R6K0</accession>
<feature type="region of interest" description="Disordered" evidence="1">
    <location>
        <begin position="29"/>
        <end position="99"/>
    </location>
</feature>
<feature type="signal peptide" evidence="2">
    <location>
        <begin position="1"/>
        <end position="22"/>
    </location>
</feature>
<feature type="region of interest" description="Disordered" evidence="1">
    <location>
        <begin position="214"/>
        <end position="241"/>
    </location>
</feature>
<dbReference type="EMBL" id="PPWZ01000039">
    <property type="protein sequence ID" value="POH36873.1"/>
    <property type="molecule type" value="Genomic_DNA"/>
</dbReference>
<dbReference type="InterPro" id="IPR041495">
    <property type="entry name" value="Mub_B2"/>
</dbReference>
<dbReference type="Gene3D" id="2.60.40.4300">
    <property type="match status" value="1"/>
</dbReference>
<proteinExistence type="predicted"/>
<dbReference type="Pfam" id="PF17966">
    <property type="entry name" value="Muc_B2"/>
    <property type="match status" value="1"/>
</dbReference>
<dbReference type="Gene3D" id="2.60.120.200">
    <property type="match status" value="1"/>
</dbReference>
<comment type="caution">
    <text evidence="4">The sequence shown here is derived from an EMBL/GenBank/DDBJ whole genome shotgun (WGS) entry which is preliminary data.</text>
</comment>
<dbReference type="InterPro" id="IPR013320">
    <property type="entry name" value="ConA-like_dom_sf"/>
</dbReference>